<dbReference type="InterPro" id="IPR036628">
    <property type="entry name" value="Clp_N_dom_sf"/>
</dbReference>
<keyword evidence="3" id="KW-0934">Plastid</keyword>
<keyword evidence="6" id="KW-0067">ATP-binding</keyword>
<dbReference type="CDD" id="cd00009">
    <property type="entry name" value="AAA"/>
    <property type="match status" value="1"/>
</dbReference>
<evidence type="ECO:0000313" key="11">
    <source>
        <dbReference type="Proteomes" id="UP001415857"/>
    </source>
</evidence>
<dbReference type="InterPro" id="IPR003593">
    <property type="entry name" value="AAA+_ATPase"/>
</dbReference>
<comment type="subcellular location">
    <subcellularLocation>
        <location evidence="1">Plastid</location>
        <location evidence="1">Chloroplast</location>
    </subcellularLocation>
</comment>
<name>A0AAP0NCX7_LIQFO</name>
<keyword evidence="2" id="KW-0150">Chloroplast</keyword>
<evidence type="ECO:0000256" key="2">
    <source>
        <dbReference type="ARBA" id="ARBA00022528"/>
    </source>
</evidence>
<dbReference type="PANTHER" id="PTHR11638:SF155">
    <property type="entry name" value="CHAPERONE PROTEIN CLPC1, CHLOROPLASTIC-LIKE"/>
    <property type="match status" value="1"/>
</dbReference>
<keyword evidence="4 8" id="KW-0677">Repeat</keyword>
<dbReference type="GO" id="GO:0005524">
    <property type="term" value="F:ATP binding"/>
    <property type="evidence" value="ECO:0007669"/>
    <property type="project" value="UniProtKB-KW"/>
</dbReference>
<gene>
    <name evidence="10" type="ORF">L1049_001514</name>
</gene>
<dbReference type="InterPro" id="IPR001270">
    <property type="entry name" value="ClpA/B"/>
</dbReference>
<evidence type="ECO:0000259" key="9">
    <source>
        <dbReference type="PROSITE" id="PS51903"/>
    </source>
</evidence>
<dbReference type="SUPFAM" id="SSF81923">
    <property type="entry name" value="Double Clp-N motif"/>
    <property type="match status" value="1"/>
</dbReference>
<reference evidence="10 11" key="1">
    <citation type="journal article" date="2024" name="Plant J.">
        <title>Genome sequences and population genomics reveal climatic adaptation and genomic divergence between two closely related sweetgum species.</title>
        <authorList>
            <person name="Xu W.Q."/>
            <person name="Ren C.Q."/>
            <person name="Zhang X.Y."/>
            <person name="Comes H.P."/>
            <person name="Liu X.H."/>
            <person name="Li Y.G."/>
            <person name="Kettle C.J."/>
            <person name="Jalonen R."/>
            <person name="Gaisberger H."/>
            <person name="Ma Y.Z."/>
            <person name="Qiu Y.X."/>
        </authorList>
    </citation>
    <scope>NUCLEOTIDE SEQUENCE [LARGE SCALE GENOMIC DNA]</scope>
    <source>
        <strain evidence="10">Hangzhou</strain>
    </source>
</reference>
<dbReference type="GO" id="GO:0009507">
    <property type="term" value="C:chloroplast"/>
    <property type="evidence" value="ECO:0007669"/>
    <property type="project" value="UniProtKB-SubCell"/>
</dbReference>
<dbReference type="PROSITE" id="PS51903">
    <property type="entry name" value="CLP_R"/>
    <property type="match status" value="1"/>
</dbReference>
<keyword evidence="11" id="KW-1185">Reference proteome</keyword>
<dbReference type="SMART" id="SM01086">
    <property type="entry name" value="ClpB_D2-small"/>
    <property type="match status" value="1"/>
</dbReference>
<dbReference type="Gene3D" id="1.10.8.60">
    <property type="match status" value="1"/>
</dbReference>
<dbReference type="InterPro" id="IPR027417">
    <property type="entry name" value="P-loop_NTPase"/>
</dbReference>
<comment type="caution">
    <text evidence="10">The sequence shown here is derived from an EMBL/GenBank/DDBJ whole genome shotgun (WGS) entry which is preliminary data.</text>
</comment>
<dbReference type="GO" id="GO:0034605">
    <property type="term" value="P:cellular response to heat"/>
    <property type="evidence" value="ECO:0007669"/>
    <property type="project" value="TreeGrafter"/>
</dbReference>
<dbReference type="AlphaFoldDB" id="A0AAP0NCX7"/>
<sequence>MGRVLVQPTMNVPASVAGQRHGQFPESGKAKETLKMTCNSQTPVLRIRGFSGLRGSNALEDSMVKSGHDFHSKVASAISVQRGKAKRCVPMATFELFTQEAIKVVMLRQEEARRLGHNFFGTENILLGLIGEGTGISAKVLKSLGINCKDARVEVEKIIGRGSGFVAIEIPFTPRAKRVLDNSLTEARQLGHDYVGSEHLLLGLLYESEGVAARVLKNLGADPSNIREQASFTALFIRCVIRTVEETTKTVGPTFEGPSGNKGKLDPVVGRQQQIERVAQILGRRTKNNPCLIGEPGVGKTAIVEGLAQRIANGDVPKTTEWKKVSTSSGPLVTDADIQHIVSAWTGIPVEEVSTDESDCLLKIEETLHKRVIGQDAAVKAISRAICSARVRLKNPKQPIASFIFLGPTGVGKSELAKALATYYFGSEEATIQLDMSEFMESHTVSKLIGSSTPGNVGYAKDGQLTEAVRCSPYNVVLFDEIEKAHPDVFNTLLQIFEDGRLTDSKGTAVEFKNTVLLMTSNIGRNVMEKGGCQIGFDPDYDRIKSLVTEELRQYFRPEFLNRLDEMIVFRQLTKAEVKKIGDIMLKKLFERLKAKDIELRVTERLMDKVVEEGYNLCYGARHLRRAIMRLLEDNMAEKMLAGEIKEGDSVILDVNSDGNVIVLNGSSGGDSRVNQY</sequence>
<accession>A0AAP0NCX7</accession>
<evidence type="ECO:0000256" key="7">
    <source>
        <dbReference type="ARBA" id="ARBA00023186"/>
    </source>
</evidence>
<dbReference type="SMART" id="SM00382">
    <property type="entry name" value="AAA"/>
    <property type="match status" value="1"/>
</dbReference>
<dbReference type="PANTHER" id="PTHR11638">
    <property type="entry name" value="ATP-DEPENDENT CLP PROTEASE"/>
    <property type="match status" value="1"/>
</dbReference>
<dbReference type="InterPro" id="IPR003959">
    <property type="entry name" value="ATPase_AAA_core"/>
</dbReference>
<dbReference type="Pfam" id="PF10431">
    <property type="entry name" value="ClpB_D2-small"/>
    <property type="match status" value="1"/>
</dbReference>
<dbReference type="PRINTS" id="PR00300">
    <property type="entry name" value="CLPPROTEASEA"/>
</dbReference>
<dbReference type="Pfam" id="PF02861">
    <property type="entry name" value="Clp_N"/>
    <property type="match status" value="1"/>
</dbReference>
<evidence type="ECO:0000256" key="5">
    <source>
        <dbReference type="ARBA" id="ARBA00022741"/>
    </source>
</evidence>
<keyword evidence="7" id="KW-0143">Chaperone</keyword>
<evidence type="ECO:0000256" key="4">
    <source>
        <dbReference type="ARBA" id="ARBA00022737"/>
    </source>
</evidence>
<dbReference type="InterPro" id="IPR019489">
    <property type="entry name" value="Clp_ATPase_C"/>
</dbReference>
<dbReference type="GO" id="GO:0016887">
    <property type="term" value="F:ATP hydrolysis activity"/>
    <property type="evidence" value="ECO:0007669"/>
    <property type="project" value="InterPro"/>
</dbReference>
<dbReference type="Pfam" id="PF07724">
    <property type="entry name" value="AAA_2"/>
    <property type="match status" value="1"/>
</dbReference>
<dbReference type="Gene3D" id="1.10.1780.10">
    <property type="entry name" value="Clp, N-terminal domain"/>
    <property type="match status" value="1"/>
</dbReference>
<organism evidence="10 11">
    <name type="scientific">Liquidambar formosana</name>
    <name type="common">Formosan gum</name>
    <dbReference type="NCBI Taxonomy" id="63359"/>
    <lineage>
        <taxon>Eukaryota</taxon>
        <taxon>Viridiplantae</taxon>
        <taxon>Streptophyta</taxon>
        <taxon>Embryophyta</taxon>
        <taxon>Tracheophyta</taxon>
        <taxon>Spermatophyta</taxon>
        <taxon>Magnoliopsida</taxon>
        <taxon>eudicotyledons</taxon>
        <taxon>Gunneridae</taxon>
        <taxon>Pentapetalae</taxon>
        <taxon>Saxifragales</taxon>
        <taxon>Altingiaceae</taxon>
        <taxon>Liquidambar</taxon>
    </lineage>
</organism>
<evidence type="ECO:0000256" key="3">
    <source>
        <dbReference type="ARBA" id="ARBA00022640"/>
    </source>
</evidence>
<proteinExistence type="predicted"/>
<evidence type="ECO:0000313" key="10">
    <source>
        <dbReference type="EMBL" id="KAK9269736.1"/>
    </source>
</evidence>
<keyword evidence="5" id="KW-0547">Nucleotide-binding</keyword>
<dbReference type="CDD" id="cd19499">
    <property type="entry name" value="RecA-like_ClpB_Hsp104-like"/>
    <property type="match status" value="1"/>
</dbReference>
<dbReference type="InterPro" id="IPR050130">
    <property type="entry name" value="ClpA_ClpB"/>
</dbReference>
<evidence type="ECO:0000256" key="8">
    <source>
        <dbReference type="PROSITE-ProRule" id="PRU01251"/>
    </source>
</evidence>
<protein>
    <recommendedName>
        <fullName evidence="9">Clp R domain-containing protein</fullName>
    </recommendedName>
</protein>
<dbReference type="Proteomes" id="UP001415857">
    <property type="component" value="Unassembled WGS sequence"/>
</dbReference>
<dbReference type="InterPro" id="IPR004176">
    <property type="entry name" value="Clp_R_N"/>
</dbReference>
<dbReference type="EMBL" id="JBBPBK010000015">
    <property type="protein sequence ID" value="KAK9269736.1"/>
    <property type="molecule type" value="Genomic_DNA"/>
</dbReference>
<dbReference type="SUPFAM" id="SSF52540">
    <property type="entry name" value="P-loop containing nucleoside triphosphate hydrolases"/>
    <property type="match status" value="2"/>
</dbReference>
<dbReference type="FunFam" id="1.10.1780.10:FF:000004">
    <property type="entry name" value="ATP-dependent Clp protease ATP-binding subunit ClpC"/>
    <property type="match status" value="1"/>
</dbReference>
<evidence type="ECO:0000256" key="1">
    <source>
        <dbReference type="ARBA" id="ARBA00004229"/>
    </source>
</evidence>
<dbReference type="FunFam" id="3.40.50.300:FF:000025">
    <property type="entry name" value="ATP-dependent Clp protease subunit"/>
    <property type="match status" value="1"/>
</dbReference>
<dbReference type="Gene3D" id="3.40.50.300">
    <property type="entry name" value="P-loop containing nucleotide triphosphate hydrolases"/>
    <property type="match status" value="2"/>
</dbReference>
<feature type="domain" description="Clp R" evidence="9">
    <location>
        <begin position="94"/>
        <end position="237"/>
    </location>
</feature>
<evidence type="ECO:0000256" key="6">
    <source>
        <dbReference type="ARBA" id="ARBA00022840"/>
    </source>
</evidence>